<reference evidence="2 3" key="1">
    <citation type="submission" date="2015-03" db="EMBL/GenBank/DDBJ databases">
        <authorList>
            <person name="Radwan O."/>
            <person name="Al-Naeli F.A."/>
            <person name="Rendon G.A."/>
            <person name="Fields C."/>
        </authorList>
    </citation>
    <scope>NUCLEOTIDE SEQUENCE [LARGE SCALE GENOMIC DNA]</scope>
    <source>
        <strain evidence="2">CR-DP1</strain>
    </source>
</reference>
<dbReference type="Proteomes" id="UP000033483">
    <property type="component" value="Unassembled WGS sequence"/>
</dbReference>
<evidence type="ECO:0000313" key="2">
    <source>
        <dbReference type="EMBL" id="KKA28038.1"/>
    </source>
</evidence>
<evidence type="ECO:0000313" key="3">
    <source>
        <dbReference type="Proteomes" id="UP000033483"/>
    </source>
</evidence>
<gene>
    <name evidence="2" type="ORF">TD95_001552</name>
</gene>
<feature type="region of interest" description="Disordered" evidence="1">
    <location>
        <begin position="1"/>
        <end position="43"/>
    </location>
</feature>
<feature type="compositionally biased region" description="Polar residues" evidence="1">
    <location>
        <begin position="72"/>
        <end position="88"/>
    </location>
</feature>
<organism evidence="2 3">
    <name type="scientific">Thielaviopsis punctulata</name>
    <dbReference type="NCBI Taxonomy" id="72032"/>
    <lineage>
        <taxon>Eukaryota</taxon>
        <taxon>Fungi</taxon>
        <taxon>Dikarya</taxon>
        <taxon>Ascomycota</taxon>
        <taxon>Pezizomycotina</taxon>
        <taxon>Sordariomycetes</taxon>
        <taxon>Hypocreomycetidae</taxon>
        <taxon>Microascales</taxon>
        <taxon>Ceratocystidaceae</taxon>
        <taxon>Thielaviopsis</taxon>
    </lineage>
</organism>
<feature type="compositionally biased region" description="Pro residues" evidence="1">
    <location>
        <begin position="200"/>
        <end position="217"/>
    </location>
</feature>
<dbReference type="OrthoDB" id="5383338at2759"/>
<accession>A0A0F4ZDR1</accession>
<evidence type="ECO:0000256" key="1">
    <source>
        <dbReference type="SAM" id="MobiDB-lite"/>
    </source>
</evidence>
<protein>
    <submittedName>
        <fullName evidence="2">Uncharacterized protein</fullName>
    </submittedName>
</protein>
<name>A0A0F4ZDR1_9PEZI</name>
<sequence length="447" mass="48698">MAPRHSSQGSFSLFPTQQPFSGSPPLSRPNPTSNDDVPAESLALPLAMTTEATVPVNMDGAEPPFNPLGIQAESQTSPVQLSLPRQRQLSSATVPVAVEHTEPQSDLPFRSSIAKLPLQDASDEDAQTGTIRSIFPIYNPDLPLDRQNYFPTQASPTHIPRGAISRPLYSPGANETPETPSIASPLAVAGPAGATAPHNAPWPPPRRNAGPKPPLPKPSSTETIKSLWKVANGWKASPTEGRVYCLKLTQEREMPVYTLSSSTQPFYMFKLDPTSASANVSLARLDPAKAVKSSHTSMLLLGGAAAKADNRNWQTALTTVLEEEARHHRPNDGLVSLLYPTAARQMAMEKSHDEAAVNMAENECARLVWDDDNECHYLVHPALAAPFCVTIERSPAWNQTEYTLEHHESPQHLAKLTRDKKKEGCCSWYQGMPFIIASVFLLLGLLF</sequence>
<keyword evidence="3" id="KW-1185">Reference proteome</keyword>
<dbReference type="EMBL" id="LAEV01001439">
    <property type="protein sequence ID" value="KKA28038.1"/>
    <property type="molecule type" value="Genomic_DNA"/>
</dbReference>
<dbReference type="AlphaFoldDB" id="A0A0F4ZDR1"/>
<feature type="region of interest" description="Disordered" evidence="1">
    <location>
        <begin position="56"/>
        <end position="88"/>
    </location>
</feature>
<feature type="region of interest" description="Disordered" evidence="1">
    <location>
        <begin position="165"/>
        <end position="221"/>
    </location>
</feature>
<feature type="compositionally biased region" description="Polar residues" evidence="1">
    <location>
        <begin position="1"/>
        <end position="21"/>
    </location>
</feature>
<proteinExistence type="predicted"/>
<comment type="caution">
    <text evidence="2">The sequence shown here is derived from an EMBL/GenBank/DDBJ whole genome shotgun (WGS) entry which is preliminary data.</text>
</comment>